<dbReference type="Proteomes" id="UP000788426">
    <property type="component" value="Unassembled WGS sequence"/>
</dbReference>
<evidence type="ECO:0000313" key="2">
    <source>
        <dbReference type="Proteomes" id="UP000788426"/>
    </source>
</evidence>
<comment type="caution">
    <text evidence="1">The sequence shown here is derived from an EMBL/GenBank/DDBJ whole genome shotgun (WGS) entry which is preliminary data.</text>
</comment>
<keyword evidence="2" id="KW-1185">Reference proteome</keyword>
<dbReference type="GeneID" id="93182255"/>
<sequence length="146" mass="17119">MKRPTDFFSVSDIKRNARKLPKGDVRYAIAEELLRLLWLKPSCKCRWQGTTTDLVELVYFIYSEGLLIDDKGFPLSFRILTALFFGLLQVKIPANPSAIVLRARQRKGVRRYNIIERYMLLLAKNPEIRPLSNEIVFEYVEKRIIN</sequence>
<dbReference type="RefSeq" id="WP_018362239.1">
    <property type="nucleotide sequence ID" value="NZ_CALBAQ010000006.1"/>
</dbReference>
<dbReference type="EMBL" id="JAHXCT010000003">
    <property type="protein sequence ID" value="MBW4769060.1"/>
    <property type="molecule type" value="Genomic_DNA"/>
</dbReference>
<evidence type="ECO:0000313" key="1">
    <source>
        <dbReference type="EMBL" id="MBW4769060.1"/>
    </source>
</evidence>
<name>A0ABS6YBW5_9BACT</name>
<gene>
    <name evidence="1" type="ORF">KZO38_04715</name>
</gene>
<accession>A0ABS6YBW5</accession>
<reference evidence="1 2" key="1">
    <citation type="submission" date="2021-07" db="EMBL/GenBank/DDBJ databases">
        <title>Genomic diversity and antimicrobial resistance of Prevotella spp. isolated from chronic lung disease airways.</title>
        <authorList>
            <person name="Webb K.A."/>
            <person name="Olagoke O.S."/>
            <person name="Baird T."/>
            <person name="Neill J."/>
            <person name="Pham A."/>
            <person name="Wells T.J."/>
            <person name="Ramsay K.A."/>
            <person name="Bell S.C."/>
            <person name="Sarovich D.S."/>
            <person name="Price E.P."/>
        </authorList>
    </citation>
    <scope>NUCLEOTIDE SEQUENCE [LARGE SCALE GENOMIC DNA]</scope>
    <source>
        <strain evidence="1 2">SCHI0011.S.12</strain>
    </source>
</reference>
<organism evidence="1 2">
    <name type="scientific">Hoylesella nanceiensis</name>
    <dbReference type="NCBI Taxonomy" id="425941"/>
    <lineage>
        <taxon>Bacteria</taxon>
        <taxon>Pseudomonadati</taxon>
        <taxon>Bacteroidota</taxon>
        <taxon>Bacteroidia</taxon>
        <taxon>Bacteroidales</taxon>
        <taxon>Prevotellaceae</taxon>
        <taxon>Hoylesella</taxon>
    </lineage>
</organism>
<proteinExistence type="predicted"/>
<protein>
    <submittedName>
        <fullName evidence="1">Uncharacterized protein</fullName>
    </submittedName>
</protein>